<sequence length="173" mass="19304">MLRRFGFPLGDWLRFVPSSSPSPKLLNNDDEFMFGDLNDNILIKKQLLPSLDQYRLHTGKEQEQKNVVPLPSVIKGVLLQQLVQATVAGLMFLVLVASDLILLCHQLETQCPPTHHGSKNLEGVWFTTLTSTQIEASALTISKVLSICSLLTDPNLDDPLVPEITTVKARFRI</sequence>
<organism evidence="1 2">
    <name type="scientific">Zingiber officinale</name>
    <name type="common">Ginger</name>
    <name type="synonym">Amomum zingiber</name>
    <dbReference type="NCBI Taxonomy" id="94328"/>
    <lineage>
        <taxon>Eukaryota</taxon>
        <taxon>Viridiplantae</taxon>
        <taxon>Streptophyta</taxon>
        <taxon>Embryophyta</taxon>
        <taxon>Tracheophyta</taxon>
        <taxon>Spermatophyta</taxon>
        <taxon>Magnoliopsida</taxon>
        <taxon>Liliopsida</taxon>
        <taxon>Zingiberales</taxon>
        <taxon>Zingiberaceae</taxon>
        <taxon>Zingiber</taxon>
    </lineage>
</organism>
<name>A0A8J5F709_ZINOF</name>
<accession>A0A8J5F709</accession>
<gene>
    <name evidence="1" type="ORF">ZIOFF_057161</name>
</gene>
<proteinExistence type="predicted"/>
<protein>
    <submittedName>
        <fullName evidence="1">Uncharacterized protein</fullName>
    </submittedName>
</protein>
<dbReference type="Gene3D" id="3.10.110.10">
    <property type="entry name" value="Ubiquitin Conjugating Enzyme"/>
    <property type="match status" value="1"/>
</dbReference>
<dbReference type="Proteomes" id="UP000734854">
    <property type="component" value="Unassembled WGS sequence"/>
</dbReference>
<reference evidence="1 2" key="1">
    <citation type="submission" date="2020-08" db="EMBL/GenBank/DDBJ databases">
        <title>Plant Genome Project.</title>
        <authorList>
            <person name="Zhang R.-G."/>
        </authorList>
    </citation>
    <scope>NUCLEOTIDE SEQUENCE [LARGE SCALE GENOMIC DNA]</scope>
    <source>
        <tissue evidence="1">Rhizome</tissue>
    </source>
</reference>
<dbReference type="EMBL" id="JACMSC010000016">
    <property type="protein sequence ID" value="KAG6480577.1"/>
    <property type="molecule type" value="Genomic_DNA"/>
</dbReference>
<keyword evidence="2" id="KW-1185">Reference proteome</keyword>
<dbReference type="AlphaFoldDB" id="A0A8J5F709"/>
<dbReference type="InterPro" id="IPR016135">
    <property type="entry name" value="UBQ-conjugating_enzyme/RWD"/>
</dbReference>
<evidence type="ECO:0000313" key="1">
    <source>
        <dbReference type="EMBL" id="KAG6480577.1"/>
    </source>
</evidence>
<evidence type="ECO:0000313" key="2">
    <source>
        <dbReference type="Proteomes" id="UP000734854"/>
    </source>
</evidence>
<comment type="caution">
    <text evidence="1">The sequence shown here is derived from an EMBL/GenBank/DDBJ whole genome shotgun (WGS) entry which is preliminary data.</text>
</comment>